<feature type="compositionally biased region" description="Polar residues" evidence="12">
    <location>
        <begin position="18"/>
        <end position="32"/>
    </location>
</feature>
<dbReference type="GO" id="GO:0046394">
    <property type="term" value="P:carboxylic acid biosynthetic process"/>
    <property type="evidence" value="ECO:0007669"/>
    <property type="project" value="UniProtKB-ARBA"/>
</dbReference>
<evidence type="ECO:0000313" key="16">
    <source>
        <dbReference type="Proteomes" id="UP001276659"/>
    </source>
</evidence>
<dbReference type="FunFam" id="1.20.1720.10:FF:000061">
    <property type="entry name" value="Uncharacterized protein"/>
    <property type="match status" value="1"/>
</dbReference>
<comment type="similarity">
    <text evidence="2">Belongs to the major facilitator superfamily.</text>
</comment>
<dbReference type="InterPro" id="IPR016161">
    <property type="entry name" value="Ald_DH/histidinol_DH"/>
</dbReference>
<dbReference type="FunFam" id="3.40.309.10:FF:000012">
    <property type="entry name" value="Betaine aldehyde dehydrogenase"/>
    <property type="match status" value="1"/>
</dbReference>
<comment type="similarity">
    <text evidence="3 11">Belongs to the aldehyde dehydrogenase family.</text>
</comment>
<dbReference type="AlphaFoldDB" id="A0AAD9ZG75"/>
<accession>A0AAD9ZG75</accession>
<dbReference type="InterPro" id="IPR020846">
    <property type="entry name" value="MFS_dom"/>
</dbReference>
<dbReference type="EMBL" id="JASNWA010000003">
    <property type="protein sequence ID" value="KAK3178170.1"/>
    <property type="molecule type" value="Genomic_DNA"/>
</dbReference>
<dbReference type="InterPro" id="IPR036259">
    <property type="entry name" value="MFS_trans_sf"/>
</dbReference>
<keyword evidence="5 13" id="KW-1133">Transmembrane helix</keyword>
<evidence type="ECO:0000256" key="5">
    <source>
        <dbReference type="ARBA" id="ARBA00022989"/>
    </source>
</evidence>
<dbReference type="GO" id="GO:0006598">
    <property type="term" value="P:polyamine catabolic process"/>
    <property type="evidence" value="ECO:0007669"/>
    <property type="project" value="TreeGrafter"/>
</dbReference>
<comment type="pathway">
    <text evidence="9">Alcohol metabolism; ethanol degradation; acetate from ethanol: step 2/2.</text>
</comment>
<keyword evidence="8 13" id="KW-0472">Membrane</keyword>
<dbReference type="InterPro" id="IPR011701">
    <property type="entry name" value="MFS"/>
</dbReference>
<evidence type="ECO:0000256" key="3">
    <source>
        <dbReference type="ARBA" id="ARBA00009986"/>
    </source>
</evidence>
<dbReference type="GO" id="GO:0016020">
    <property type="term" value="C:membrane"/>
    <property type="evidence" value="ECO:0007669"/>
    <property type="project" value="UniProtKB-SubCell"/>
</dbReference>
<feature type="transmembrane region" description="Helical" evidence="13">
    <location>
        <begin position="171"/>
        <end position="192"/>
    </location>
</feature>
<feature type="transmembrane region" description="Helical" evidence="13">
    <location>
        <begin position="376"/>
        <end position="402"/>
    </location>
</feature>
<evidence type="ECO:0000259" key="14">
    <source>
        <dbReference type="PROSITE" id="PS50850"/>
    </source>
</evidence>
<keyword evidence="16" id="KW-1185">Reference proteome</keyword>
<gene>
    <name evidence="15" type="ORF">OEA41_000303</name>
</gene>
<keyword evidence="4 13" id="KW-0812">Transmembrane</keyword>
<dbReference type="Gene3D" id="3.40.605.10">
    <property type="entry name" value="Aldehyde Dehydrogenase, Chain A, domain 1"/>
    <property type="match status" value="1"/>
</dbReference>
<comment type="caution">
    <text evidence="15">The sequence shown here is derived from an EMBL/GenBank/DDBJ whole genome shotgun (WGS) entry which is preliminary data.</text>
</comment>
<feature type="transmembrane region" description="Helical" evidence="13">
    <location>
        <begin position="477"/>
        <end position="504"/>
    </location>
</feature>
<evidence type="ECO:0000256" key="7">
    <source>
        <dbReference type="ARBA" id="ARBA00023027"/>
    </source>
</evidence>
<dbReference type="FunFam" id="1.20.1250.20:FF:000082">
    <property type="entry name" value="MFS multidrug transporter, putative"/>
    <property type="match status" value="1"/>
</dbReference>
<evidence type="ECO:0000313" key="15">
    <source>
        <dbReference type="EMBL" id="KAK3178170.1"/>
    </source>
</evidence>
<evidence type="ECO:0000256" key="13">
    <source>
        <dbReference type="SAM" id="Phobius"/>
    </source>
</evidence>
<feature type="transmembrane region" description="Helical" evidence="13">
    <location>
        <begin position="104"/>
        <end position="120"/>
    </location>
</feature>
<name>A0AAD9ZG75_9LECA</name>
<dbReference type="InterPro" id="IPR016162">
    <property type="entry name" value="Ald_DH_N"/>
</dbReference>
<feature type="active site" evidence="10">
    <location>
        <position position="848"/>
    </location>
</feature>
<keyword evidence="6 11" id="KW-0560">Oxidoreductase</keyword>
<dbReference type="FunFam" id="3.40.605.10:FF:000026">
    <property type="entry name" value="Aldehyde dehydrogenase, putative"/>
    <property type="match status" value="1"/>
</dbReference>
<dbReference type="CDD" id="cd17323">
    <property type="entry name" value="MFS_Tpo1_MDR_like"/>
    <property type="match status" value="1"/>
</dbReference>
<dbReference type="Pfam" id="PF07690">
    <property type="entry name" value="MFS_1"/>
    <property type="match status" value="1"/>
</dbReference>
<dbReference type="InterPro" id="IPR029510">
    <property type="entry name" value="Ald_DH_CS_GLU"/>
</dbReference>
<dbReference type="FunFam" id="3.40.605.10:FF:000011">
    <property type="entry name" value="ALD5p Mitochondrial aldehyde dehydrogenase"/>
    <property type="match status" value="1"/>
</dbReference>
<dbReference type="InterPro" id="IPR015590">
    <property type="entry name" value="Aldehyde_DH_dom"/>
</dbReference>
<dbReference type="Proteomes" id="UP001276659">
    <property type="component" value="Unassembled WGS sequence"/>
</dbReference>
<feature type="transmembrane region" description="Helical" evidence="13">
    <location>
        <begin position="277"/>
        <end position="297"/>
    </location>
</feature>
<feature type="transmembrane region" description="Helical" evidence="13">
    <location>
        <begin position="452"/>
        <end position="471"/>
    </location>
</feature>
<organism evidence="15 16">
    <name type="scientific">Lepraria neglecta</name>
    <dbReference type="NCBI Taxonomy" id="209136"/>
    <lineage>
        <taxon>Eukaryota</taxon>
        <taxon>Fungi</taxon>
        <taxon>Dikarya</taxon>
        <taxon>Ascomycota</taxon>
        <taxon>Pezizomycotina</taxon>
        <taxon>Lecanoromycetes</taxon>
        <taxon>OSLEUM clade</taxon>
        <taxon>Lecanoromycetidae</taxon>
        <taxon>Lecanorales</taxon>
        <taxon>Lecanorineae</taxon>
        <taxon>Stereocaulaceae</taxon>
        <taxon>Lepraria</taxon>
    </lineage>
</organism>
<keyword evidence="7" id="KW-0520">NAD</keyword>
<evidence type="ECO:0000256" key="11">
    <source>
        <dbReference type="RuleBase" id="RU003345"/>
    </source>
</evidence>
<dbReference type="GO" id="GO:0022857">
    <property type="term" value="F:transmembrane transporter activity"/>
    <property type="evidence" value="ECO:0007669"/>
    <property type="project" value="InterPro"/>
</dbReference>
<dbReference type="Gene3D" id="3.40.309.10">
    <property type="entry name" value="Aldehyde Dehydrogenase, Chain A, domain 2"/>
    <property type="match status" value="1"/>
</dbReference>
<dbReference type="PANTHER" id="PTHR43720:SF2">
    <property type="entry name" value="2-AMINOMUCONIC SEMIALDEHYDE DEHYDROGENASE"/>
    <property type="match status" value="1"/>
</dbReference>
<feature type="transmembrane region" description="Helical" evidence="13">
    <location>
        <begin position="140"/>
        <end position="159"/>
    </location>
</feature>
<feature type="transmembrane region" description="Helical" evidence="13">
    <location>
        <begin position="546"/>
        <end position="567"/>
    </location>
</feature>
<evidence type="ECO:0000256" key="6">
    <source>
        <dbReference type="ARBA" id="ARBA00023002"/>
    </source>
</evidence>
<feature type="region of interest" description="Disordered" evidence="12">
    <location>
        <begin position="1"/>
        <end position="48"/>
    </location>
</feature>
<evidence type="ECO:0000256" key="1">
    <source>
        <dbReference type="ARBA" id="ARBA00004141"/>
    </source>
</evidence>
<evidence type="ECO:0000256" key="9">
    <source>
        <dbReference type="ARBA" id="ARBA00037885"/>
    </source>
</evidence>
<feature type="domain" description="Major facilitator superfamily (MFS) profile" evidence="14">
    <location>
        <begin position="105"/>
        <end position="572"/>
    </location>
</feature>
<dbReference type="GO" id="GO:0004029">
    <property type="term" value="F:aldehyde dehydrogenase (NAD+) activity"/>
    <property type="evidence" value="ECO:0007669"/>
    <property type="project" value="TreeGrafter"/>
</dbReference>
<feature type="transmembrane region" description="Helical" evidence="13">
    <location>
        <begin position="414"/>
        <end position="432"/>
    </location>
</feature>
<sequence>MATPEIKLPAGPSETLESDQTTIGPRGSNHSLQWPEKDVEKKTASAPLPLQGDEPIIYHYLTFETELPLPTSLGPCRDGTAAPEPPDLRNYVSPFTWSESRKTFMTWLSCAVTVVTAYTAGSYSPASQQMSEYWHVSQVATYVGITTFTTGFAIAPMVLAPFSELNGRKPVFIATGILFVICQLCCAVTRSFSGMLVARFFVGVGGSTFSTMVGGVVSDMYHAQGKRRTIRKEGLYVADNLVDRNTPMALFSGAALFGTGLGPLISGFISQYVSWRWVFYVQTIDCGLIILAVALFFKETRGSVLLSRRAGLINKWYEAREEAGLAGVDMPLEDSSKKHSQRIRWKVKSDEERESLAKMIGISVYRPFHLLLTEPVVFFFSLWIAFSWAVLYLTFSAIPLGFTKYHDFNTEQNGGVFTAMCVGALISTVLSIYQEKLARHYGKISSTPEGRLYFACIESALLPIGLFWFGWTSFASIHWIVPTLAVGCATMGIFSVYLAVFNYLADTYHRYASSALAAQSFCRNILGGIFPLVTDAMFTKMTFAGAASFLGGVGVVLTIVPWVLVFYGPMIRARSRFASSSTMSDLFVNLEAPNGREYKQPIGLFINNEFVKSSSGEKITSINPTDETEIASVYSASAQDVDTAVAAARKAFKAPSWRDLPSTDRGNLMLELASLVEKHAETLATIETWDNGKPYSVALNEDVAEVAGTLRYYGGYADKIHGQVINTSPAKFAYTLREPLGVCGQIIPWNYPLAMAAWKLGPALACGNTVVIKAAEQTPLSILYFAQLIKESGFPPGVVNILNGVGKEAGAAIASHLDVDKIAFTGSTATGRQIMKMASINMKNITLETGGKSPLLVFADADLDQAVKWSHAGIMSNMGQICTATSRVLVEESVYDKFVELFKEQVKAVSKVGDPFSDDTFQGPQVTKTQYDRVLSYIESGKSEGATLATGGEAYKDVNGKGFFITPTVFTNVKDTMKIYREEVFGPFVVISSFKTEEEAIERANDTTYGLGSAVFTENLTKAHRVARAIEAGMVWINSSNDSDYRIPFGGVKQSGIGRELGEAGLAAYTNAKAVHVNMGTRL</sequence>
<evidence type="ECO:0000256" key="12">
    <source>
        <dbReference type="SAM" id="MobiDB-lite"/>
    </source>
</evidence>
<dbReference type="PROSITE" id="PS00687">
    <property type="entry name" value="ALDEHYDE_DEHYDR_GLU"/>
    <property type="match status" value="1"/>
</dbReference>
<comment type="subcellular location">
    <subcellularLocation>
        <location evidence="1">Membrane</location>
        <topology evidence="1">Multi-pass membrane protein</topology>
    </subcellularLocation>
</comment>
<dbReference type="Gene3D" id="1.20.1250.20">
    <property type="entry name" value="MFS general substrate transporter like domains"/>
    <property type="match status" value="1"/>
</dbReference>
<dbReference type="SUPFAM" id="SSF103473">
    <property type="entry name" value="MFS general substrate transporter"/>
    <property type="match status" value="1"/>
</dbReference>
<dbReference type="PANTHER" id="PTHR43720">
    <property type="entry name" value="2-AMINOMUCONIC SEMIALDEHYDE DEHYDROGENASE"/>
    <property type="match status" value="1"/>
</dbReference>
<evidence type="ECO:0000256" key="10">
    <source>
        <dbReference type="PROSITE-ProRule" id="PRU10007"/>
    </source>
</evidence>
<protein>
    <recommendedName>
        <fullName evidence="14">Major facilitator superfamily (MFS) profile domain-containing protein</fullName>
    </recommendedName>
</protein>
<evidence type="ECO:0000256" key="2">
    <source>
        <dbReference type="ARBA" id="ARBA00008335"/>
    </source>
</evidence>
<evidence type="ECO:0000256" key="8">
    <source>
        <dbReference type="ARBA" id="ARBA00023136"/>
    </source>
</evidence>
<dbReference type="CDD" id="cd07144">
    <property type="entry name" value="ALDH_ALD2-YMR170C"/>
    <property type="match status" value="1"/>
</dbReference>
<dbReference type="InterPro" id="IPR016163">
    <property type="entry name" value="Ald_DH_C"/>
</dbReference>
<dbReference type="Pfam" id="PF00171">
    <property type="entry name" value="Aldedh"/>
    <property type="match status" value="1"/>
</dbReference>
<proteinExistence type="inferred from homology"/>
<dbReference type="SUPFAM" id="SSF53720">
    <property type="entry name" value="ALDH-like"/>
    <property type="match status" value="1"/>
</dbReference>
<dbReference type="PROSITE" id="PS50850">
    <property type="entry name" value="MFS"/>
    <property type="match status" value="1"/>
</dbReference>
<evidence type="ECO:0000256" key="4">
    <source>
        <dbReference type="ARBA" id="ARBA00022692"/>
    </source>
</evidence>
<feature type="transmembrane region" description="Helical" evidence="13">
    <location>
        <begin position="249"/>
        <end position="271"/>
    </location>
</feature>
<feature type="transmembrane region" description="Helical" evidence="13">
    <location>
        <begin position="198"/>
        <end position="221"/>
    </location>
</feature>
<reference evidence="15" key="1">
    <citation type="submission" date="2022-11" db="EMBL/GenBank/DDBJ databases">
        <title>Chromosomal genome sequence assembly and mating type (MAT) locus characterization of the leprose asexual lichenized fungus Lepraria neglecta (Nyl.) Erichsen.</title>
        <authorList>
            <person name="Allen J.L."/>
            <person name="Pfeffer B."/>
        </authorList>
    </citation>
    <scope>NUCLEOTIDE SEQUENCE</scope>
    <source>
        <strain evidence="15">Allen 5258</strain>
    </source>
</reference>